<dbReference type="Proteomes" id="UP000295150">
    <property type="component" value="Unassembled WGS sequence"/>
</dbReference>
<dbReference type="PANTHER" id="PTHR13929:SF0">
    <property type="entry name" value="UBIA PRENYLTRANSFERASE DOMAIN-CONTAINING PROTEIN 1"/>
    <property type="match status" value="1"/>
</dbReference>
<comment type="pathway">
    <text evidence="2">Quinol/quinone metabolism; menaquinone biosynthesis.</text>
</comment>
<feature type="transmembrane region" description="Helical" evidence="9">
    <location>
        <begin position="270"/>
        <end position="295"/>
    </location>
</feature>
<evidence type="ECO:0000313" key="10">
    <source>
        <dbReference type="EMBL" id="TDO04629.1"/>
    </source>
</evidence>
<keyword evidence="7 9" id="KW-1133">Transmembrane helix</keyword>
<keyword evidence="8 9" id="KW-0472">Membrane</keyword>
<feature type="transmembrane region" description="Helical" evidence="9">
    <location>
        <begin position="41"/>
        <end position="58"/>
    </location>
</feature>
<dbReference type="EMBL" id="SNWH01000014">
    <property type="protein sequence ID" value="TDO04629.1"/>
    <property type="molecule type" value="Genomic_DNA"/>
</dbReference>
<dbReference type="Gene3D" id="1.10.357.140">
    <property type="entry name" value="UbiA prenyltransferase"/>
    <property type="match status" value="1"/>
</dbReference>
<evidence type="ECO:0000256" key="7">
    <source>
        <dbReference type="ARBA" id="ARBA00022989"/>
    </source>
</evidence>
<gene>
    <name evidence="10" type="ORF">DFO68_11447</name>
</gene>
<evidence type="ECO:0000256" key="3">
    <source>
        <dbReference type="ARBA" id="ARBA00022428"/>
    </source>
</evidence>
<feature type="transmembrane region" description="Helical" evidence="9">
    <location>
        <begin position="93"/>
        <end position="114"/>
    </location>
</feature>
<feature type="transmembrane region" description="Helical" evidence="9">
    <location>
        <begin position="120"/>
        <end position="137"/>
    </location>
</feature>
<dbReference type="GO" id="GO:0009234">
    <property type="term" value="P:menaquinone biosynthetic process"/>
    <property type="evidence" value="ECO:0007669"/>
    <property type="project" value="UniProtKB-UniPathway"/>
</dbReference>
<evidence type="ECO:0000313" key="11">
    <source>
        <dbReference type="Proteomes" id="UP000295150"/>
    </source>
</evidence>
<dbReference type="AlphaFoldDB" id="A0A4V6PRW5"/>
<dbReference type="InterPro" id="IPR000537">
    <property type="entry name" value="UbiA_prenyltransferase"/>
</dbReference>
<dbReference type="Pfam" id="PF01040">
    <property type="entry name" value="UbiA"/>
    <property type="match status" value="1"/>
</dbReference>
<comment type="subcellular location">
    <subcellularLocation>
        <location evidence="1">Membrane</location>
        <topology evidence="1">Multi-pass membrane protein</topology>
    </subcellularLocation>
</comment>
<feature type="transmembrane region" description="Helical" evidence="9">
    <location>
        <begin position="239"/>
        <end position="258"/>
    </location>
</feature>
<keyword evidence="4" id="KW-1003">Cell membrane</keyword>
<evidence type="ECO:0000256" key="6">
    <source>
        <dbReference type="ARBA" id="ARBA00022692"/>
    </source>
</evidence>
<accession>A0A4V6PRW5</accession>
<keyword evidence="3" id="KW-0474">Menaquinone biosynthesis</keyword>
<reference evidence="10 11" key="1">
    <citation type="submission" date="2019-03" db="EMBL/GenBank/DDBJ databases">
        <title>Freshwater and sediment microbial communities from various areas in North America, analyzing microbe dynamics in response to fracking.</title>
        <authorList>
            <person name="Lamendella R."/>
        </authorList>
    </citation>
    <scope>NUCLEOTIDE SEQUENCE [LARGE SCALE GENOMIC DNA]</scope>
    <source>
        <strain evidence="10 11">1_TX</strain>
    </source>
</reference>
<keyword evidence="6 9" id="KW-0812">Transmembrane</keyword>
<dbReference type="GO" id="GO:0004659">
    <property type="term" value="F:prenyltransferase activity"/>
    <property type="evidence" value="ECO:0007669"/>
    <property type="project" value="InterPro"/>
</dbReference>
<proteinExistence type="predicted"/>
<protein>
    <submittedName>
        <fullName evidence="10">1,4-dihydroxy-2-naphthoate octaprenyltransferase</fullName>
    </submittedName>
</protein>
<sequence length="296" mass="31177">MSTSTIARAARPNFLVLAPLCVLLGLGLVALQPVTLCAIDIVLVLVGGVLAHAAVNLLNEYEDFHSRLDLMTLRTPFSGGSGALPETPSAAPLVRFAALLALMGVIIIGGYFLWWRGLPMLVIGLGGVGLVVAYTRWITRMPWLCLLAPGLGFGPVMVLGTLVALGGRIDAASLIVSGVSLLLVSELLLLNQFPDVDADRRIGRRHLPIVLGLRGASRVVKVLLLGAYAMIALGQISGVLPAGVWLAWLPAPAAYWVVRRLSEALENPALLLSVLAVNVATLLATLVLLASGLWLT</sequence>
<evidence type="ECO:0000256" key="4">
    <source>
        <dbReference type="ARBA" id="ARBA00022475"/>
    </source>
</evidence>
<dbReference type="InterPro" id="IPR044878">
    <property type="entry name" value="UbiA_sf"/>
</dbReference>
<evidence type="ECO:0000256" key="1">
    <source>
        <dbReference type="ARBA" id="ARBA00004141"/>
    </source>
</evidence>
<dbReference type="InterPro" id="IPR026046">
    <property type="entry name" value="UBIAD1"/>
</dbReference>
<dbReference type="OrthoDB" id="3344514at2"/>
<feature type="transmembrane region" description="Helical" evidence="9">
    <location>
        <begin position="171"/>
        <end position="190"/>
    </location>
</feature>
<dbReference type="GO" id="GO:0016020">
    <property type="term" value="C:membrane"/>
    <property type="evidence" value="ECO:0007669"/>
    <property type="project" value="UniProtKB-SubCell"/>
</dbReference>
<dbReference type="PANTHER" id="PTHR13929">
    <property type="entry name" value="1,4-DIHYDROXY-2-NAPHTHOATE OCTAPRENYLTRANSFERASE"/>
    <property type="match status" value="1"/>
</dbReference>
<evidence type="ECO:0000256" key="5">
    <source>
        <dbReference type="ARBA" id="ARBA00022679"/>
    </source>
</evidence>
<dbReference type="UniPathway" id="UPA00079"/>
<dbReference type="CDD" id="cd13962">
    <property type="entry name" value="PT_UbiA_UBIAD1"/>
    <property type="match status" value="1"/>
</dbReference>
<keyword evidence="11" id="KW-1185">Reference proteome</keyword>
<dbReference type="RefSeq" id="WP_133483741.1">
    <property type="nucleotide sequence ID" value="NZ_SNWH01000014.1"/>
</dbReference>
<evidence type="ECO:0000256" key="8">
    <source>
        <dbReference type="ARBA" id="ARBA00023136"/>
    </source>
</evidence>
<organism evidence="10 11">
    <name type="scientific">Halomonas ventosae</name>
    <dbReference type="NCBI Taxonomy" id="229007"/>
    <lineage>
        <taxon>Bacteria</taxon>
        <taxon>Pseudomonadati</taxon>
        <taxon>Pseudomonadota</taxon>
        <taxon>Gammaproteobacteria</taxon>
        <taxon>Oceanospirillales</taxon>
        <taxon>Halomonadaceae</taxon>
        <taxon>Halomonas</taxon>
    </lineage>
</organism>
<name>A0A4V6PRW5_9GAMM</name>
<keyword evidence="5 10" id="KW-0808">Transferase</keyword>
<evidence type="ECO:0000256" key="2">
    <source>
        <dbReference type="ARBA" id="ARBA00004863"/>
    </source>
</evidence>
<comment type="caution">
    <text evidence="10">The sequence shown here is derived from an EMBL/GenBank/DDBJ whole genome shotgun (WGS) entry which is preliminary data.</text>
</comment>
<feature type="transmembrane region" description="Helical" evidence="9">
    <location>
        <begin position="211"/>
        <end position="233"/>
    </location>
</feature>
<dbReference type="GO" id="GO:0042371">
    <property type="term" value="P:vitamin K biosynthetic process"/>
    <property type="evidence" value="ECO:0007669"/>
    <property type="project" value="TreeGrafter"/>
</dbReference>
<evidence type="ECO:0000256" key="9">
    <source>
        <dbReference type="SAM" id="Phobius"/>
    </source>
</evidence>
<feature type="transmembrane region" description="Helical" evidence="9">
    <location>
        <begin position="144"/>
        <end position="165"/>
    </location>
</feature>